<dbReference type="Proteomes" id="UP000198725">
    <property type="component" value="Unassembled WGS sequence"/>
</dbReference>
<dbReference type="EMBL" id="CP042807">
    <property type="protein sequence ID" value="QEE25500.1"/>
    <property type="molecule type" value="Genomic_DNA"/>
</dbReference>
<dbReference type="AlphaFoldDB" id="A0A1I4FTS7"/>
<protein>
    <submittedName>
        <fullName evidence="2">Uncharacterized protein</fullName>
    </submittedName>
</protein>
<dbReference type="EMBL" id="FOSR01000019">
    <property type="protein sequence ID" value="SFL20061.1"/>
    <property type="molecule type" value="Genomic_DNA"/>
</dbReference>
<dbReference type="RefSeq" id="WP_008213619.1">
    <property type="nucleotide sequence ID" value="NZ_CP042807.1"/>
</dbReference>
<reference evidence="1 4" key="3">
    <citation type="submission" date="2019-08" db="EMBL/GenBank/DDBJ databases">
        <title>Complete genome sequence of Rhodanobacter glycinis strain T01E-68 isolated from tomato root.</title>
        <authorList>
            <person name="Weon H.-Y."/>
            <person name="Lee S.A."/>
        </authorList>
    </citation>
    <scope>NUCLEOTIDE SEQUENCE [LARGE SCALE GENOMIC DNA]</scope>
    <source>
        <strain evidence="1 4">T01E-68</strain>
    </source>
</reference>
<evidence type="ECO:0000313" key="3">
    <source>
        <dbReference type="Proteomes" id="UP000198725"/>
    </source>
</evidence>
<gene>
    <name evidence="1" type="ORF">CS053_14070</name>
    <name evidence="2" type="ORF">SAMN05192579_11925</name>
</gene>
<accession>A0A1I4FTS7</accession>
<reference evidence="2" key="1">
    <citation type="submission" date="2016-10" db="EMBL/GenBank/DDBJ databases">
        <authorList>
            <person name="de Groot N.N."/>
        </authorList>
    </citation>
    <scope>NUCLEOTIDE SEQUENCE [LARGE SCALE GENOMIC DNA]</scope>
    <source>
        <strain evidence="2">MO64</strain>
    </source>
</reference>
<sequence>MLTQYVFPSKLGLFRIVQHGRRWRALHDRIECGRHDSAEIALATLRNTWPQARLPISLDAWRCPSKPSFARASCTPLPRWCTAY</sequence>
<name>A0A1I4FTS7_9GAMM</name>
<evidence type="ECO:0000313" key="2">
    <source>
        <dbReference type="EMBL" id="SFL20061.1"/>
    </source>
</evidence>
<keyword evidence="3" id="KW-1185">Reference proteome</keyword>
<evidence type="ECO:0000313" key="1">
    <source>
        <dbReference type="EMBL" id="QEE25500.1"/>
    </source>
</evidence>
<dbReference type="Proteomes" id="UP000321807">
    <property type="component" value="Chromosome"/>
</dbReference>
<evidence type="ECO:0000313" key="4">
    <source>
        <dbReference type="Proteomes" id="UP000321807"/>
    </source>
</evidence>
<organism evidence="2 3">
    <name type="scientific">Rhodanobacter glycinis</name>
    <dbReference type="NCBI Taxonomy" id="582702"/>
    <lineage>
        <taxon>Bacteria</taxon>
        <taxon>Pseudomonadati</taxon>
        <taxon>Pseudomonadota</taxon>
        <taxon>Gammaproteobacteria</taxon>
        <taxon>Lysobacterales</taxon>
        <taxon>Rhodanobacteraceae</taxon>
        <taxon>Rhodanobacter</taxon>
    </lineage>
</organism>
<reference evidence="3" key="2">
    <citation type="submission" date="2016-10" db="EMBL/GenBank/DDBJ databases">
        <authorList>
            <person name="Varghese N."/>
            <person name="Submissions S."/>
        </authorList>
    </citation>
    <scope>NUCLEOTIDE SEQUENCE [LARGE SCALE GENOMIC DNA]</scope>
    <source>
        <strain evidence="3">MO64</strain>
    </source>
</reference>
<proteinExistence type="predicted"/>
<dbReference type="KEGG" id="rgl:CS053_14070"/>